<evidence type="ECO:0000259" key="1">
    <source>
        <dbReference type="PROSITE" id="PS50835"/>
    </source>
</evidence>
<dbReference type="GO" id="GO:0004888">
    <property type="term" value="F:transmembrane signaling receptor activity"/>
    <property type="evidence" value="ECO:0007669"/>
    <property type="project" value="InterPro"/>
</dbReference>
<dbReference type="PROSITE" id="PS50835">
    <property type="entry name" value="IG_LIKE"/>
    <property type="match status" value="1"/>
</dbReference>
<dbReference type="GO" id="GO:0005230">
    <property type="term" value="F:extracellular ligand-gated monoatomic ion channel activity"/>
    <property type="evidence" value="ECO:0007669"/>
    <property type="project" value="InterPro"/>
</dbReference>
<name>A0A8S3ZMW5_9EUPU</name>
<dbReference type="Proteomes" id="UP000678393">
    <property type="component" value="Unassembled WGS sequence"/>
</dbReference>
<keyword evidence="3" id="KW-1185">Reference proteome</keyword>
<feature type="non-terminal residue" evidence="2">
    <location>
        <position position="1"/>
    </location>
</feature>
<feature type="domain" description="Ig-like" evidence="1">
    <location>
        <begin position="97"/>
        <end position="199"/>
    </location>
</feature>
<dbReference type="SUPFAM" id="SSF63712">
    <property type="entry name" value="Nicotinic receptor ligand binding domain-like"/>
    <property type="match status" value="1"/>
</dbReference>
<dbReference type="PANTHER" id="PTHR18945">
    <property type="entry name" value="NEUROTRANSMITTER GATED ION CHANNEL"/>
    <property type="match status" value="1"/>
</dbReference>
<dbReference type="EMBL" id="CAJHNH020003145">
    <property type="protein sequence ID" value="CAG5128642.1"/>
    <property type="molecule type" value="Genomic_DNA"/>
</dbReference>
<dbReference type="InterPro" id="IPR006202">
    <property type="entry name" value="Neur_chan_lig-bd"/>
</dbReference>
<sequence>VAITSAVRLRQSPIISFLTETSNPDIIPILDSSDGPLQVVIDLSLLKIVDVDTDRNEIEILLRQRLSWTNPALAWSVSWEEFNETSVSLATKYLWLPDIVIYNAINLAEVVSPSAATVRNNGEVILVSTVRVRVPCDLQNITSNSGANCTLKFASWTRNGNILSISNPGSGIDLTDYLPIPNYDLLSTSSKKNSITYTCCPDVVYEDIVFQFLVKTRNQAVSISE</sequence>
<gene>
    <name evidence="2" type="ORF">CUNI_LOCUS14200</name>
</gene>
<dbReference type="InterPro" id="IPR006201">
    <property type="entry name" value="Neur_channel"/>
</dbReference>
<evidence type="ECO:0000313" key="3">
    <source>
        <dbReference type="Proteomes" id="UP000678393"/>
    </source>
</evidence>
<organism evidence="2 3">
    <name type="scientific">Candidula unifasciata</name>
    <dbReference type="NCBI Taxonomy" id="100452"/>
    <lineage>
        <taxon>Eukaryota</taxon>
        <taxon>Metazoa</taxon>
        <taxon>Spiralia</taxon>
        <taxon>Lophotrochozoa</taxon>
        <taxon>Mollusca</taxon>
        <taxon>Gastropoda</taxon>
        <taxon>Heterobranchia</taxon>
        <taxon>Euthyneura</taxon>
        <taxon>Panpulmonata</taxon>
        <taxon>Eupulmonata</taxon>
        <taxon>Stylommatophora</taxon>
        <taxon>Helicina</taxon>
        <taxon>Helicoidea</taxon>
        <taxon>Geomitridae</taxon>
        <taxon>Candidula</taxon>
    </lineage>
</organism>
<protein>
    <recommendedName>
        <fullName evidence="1">Ig-like domain-containing protein</fullName>
    </recommendedName>
</protein>
<comment type="caution">
    <text evidence="2">The sequence shown here is derived from an EMBL/GenBank/DDBJ whole genome shotgun (WGS) entry which is preliminary data.</text>
</comment>
<dbReference type="AlphaFoldDB" id="A0A8S3ZMW5"/>
<evidence type="ECO:0000313" key="2">
    <source>
        <dbReference type="EMBL" id="CAG5128642.1"/>
    </source>
</evidence>
<accession>A0A8S3ZMW5</accession>
<dbReference type="InterPro" id="IPR036734">
    <property type="entry name" value="Neur_chan_lig-bd_sf"/>
</dbReference>
<dbReference type="OrthoDB" id="410315at2759"/>
<proteinExistence type="predicted"/>
<reference evidence="2" key="1">
    <citation type="submission" date="2021-04" db="EMBL/GenBank/DDBJ databases">
        <authorList>
            <consortium name="Molecular Ecology Group"/>
        </authorList>
    </citation>
    <scope>NUCLEOTIDE SEQUENCE</scope>
</reference>
<dbReference type="InterPro" id="IPR007110">
    <property type="entry name" value="Ig-like_dom"/>
</dbReference>
<dbReference type="Pfam" id="PF02931">
    <property type="entry name" value="Neur_chan_LBD"/>
    <property type="match status" value="1"/>
</dbReference>
<dbReference type="Gene3D" id="2.70.170.10">
    <property type="entry name" value="Neurotransmitter-gated ion-channel ligand-binding domain"/>
    <property type="match status" value="1"/>
</dbReference>
<dbReference type="GO" id="GO:0016020">
    <property type="term" value="C:membrane"/>
    <property type="evidence" value="ECO:0007669"/>
    <property type="project" value="InterPro"/>
</dbReference>